<keyword evidence="5" id="KW-1185">Reference proteome</keyword>
<evidence type="ECO:0000313" key="4">
    <source>
        <dbReference type="EMBL" id="AKT37232.1"/>
    </source>
</evidence>
<protein>
    <recommendedName>
        <fullName evidence="3">Response regulatory domain-containing protein</fullName>
    </recommendedName>
</protein>
<dbReference type="SUPFAM" id="SSF52172">
    <property type="entry name" value="CheY-like"/>
    <property type="match status" value="1"/>
</dbReference>
<dbReference type="InterPro" id="IPR011006">
    <property type="entry name" value="CheY-like_superfamily"/>
</dbReference>
<dbReference type="KEGG" id="ccro:CMC5_013630"/>
<dbReference type="CDD" id="cd00156">
    <property type="entry name" value="REC"/>
    <property type="match status" value="1"/>
</dbReference>
<feature type="region of interest" description="Disordered" evidence="2">
    <location>
        <begin position="1"/>
        <end position="21"/>
    </location>
</feature>
<proteinExistence type="predicted"/>
<dbReference type="OrthoDB" id="9840581at2"/>
<gene>
    <name evidence="4" type="ORF">CMC5_013630</name>
</gene>
<comment type="caution">
    <text evidence="1">Lacks conserved residue(s) required for the propagation of feature annotation.</text>
</comment>
<reference evidence="4 5" key="1">
    <citation type="submission" date="2015-07" db="EMBL/GenBank/DDBJ databases">
        <title>Genome analysis of myxobacterium Chondromyces crocatus Cm c5 reveals a high potential for natural compound synthesis and the genetic basis for the loss of fruiting body formation.</title>
        <authorList>
            <person name="Zaburannyi N."/>
            <person name="Bunk B."/>
            <person name="Maier J."/>
            <person name="Overmann J."/>
            <person name="Mueller R."/>
        </authorList>
    </citation>
    <scope>NUCLEOTIDE SEQUENCE [LARGE SCALE GENOMIC DNA]</scope>
    <source>
        <strain evidence="4 5">Cm c5</strain>
    </source>
</reference>
<evidence type="ECO:0000256" key="2">
    <source>
        <dbReference type="SAM" id="MobiDB-lite"/>
    </source>
</evidence>
<sequence length="152" mass="17159">MTEMTPAPHRQVVRDDRHRDPLHLRGPMKVSTAIIVGSDPYCARILEFALNRRRFNVIRAQRTLGLNGLLTAFRPELVLLERDMPDLDCAAVIGFLRARPETQDTRVVLYSRKDEPPLGDELTQCGADGHVAVAREVAVMDRELDPWLPLAP</sequence>
<accession>A0A0K1E979</accession>
<feature type="domain" description="Response regulatory" evidence="3">
    <location>
        <begin position="32"/>
        <end position="148"/>
    </location>
</feature>
<dbReference type="GO" id="GO:0000160">
    <property type="term" value="P:phosphorelay signal transduction system"/>
    <property type="evidence" value="ECO:0007669"/>
    <property type="project" value="InterPro"/>
</dbReference>
<dbReference type="Gene3D" id="3.40.50.2300">
    <property type="match status" value="1"/>
</dbReference>
<feature type="compositionally biased region" description="Basic and acidic residues" evidence="2">
    <location>
        <begin position="12"/>
        <end position="21"/>
    </location>
</feature>
<dbReference type="AlphaFoldDB" id="A0A0K1E979"/>
<dbReference type="PROSITE" id="PS50110">
    <property type="entry name" value="RESPONSE_REGULATORY"/>
    <property type="match status" value="1"/>
</dbReference>
<evidence type="ECO:0000259" key="3">
    <source>
        <dbReference type="PROSITE" id="PS50110"/>
    </source>
</evidence>
<name>A0A0K1E979_CHOCO</name>
<organism evidence="4 5">
    <name type="scientific">Chondromyces crocatus</name>
    <dbReference type="NCBI Taxonomy" id="52"/>
    <lineage>
        <taxon>Bacteria</taxon>
        <taxon>Pseudomonadati</taxon>
        <taxon>Myxococcota</taxon>
        <taxon>Polyangia</taxon>
        <taxon>Polyangiales</taxon>
        <taxon>Polyangiaceae</taxon>
        <taxon>Chondromyces</taxon>
    </lineage>
</organism>
<dbReference type="Proteomes" id="UP000067626">
    <property type="component" value="Chromosome"/>
</dbReference>
<evidence type="ECO:0000313" key="5">
    <source>
        <dbReference type="Proteomes" id="UP000067626"/>
    </source>
</evidence>
<dbReference type="Pfam" id="PF00072">
    <property type="entry name" value="Response_reg"/>
    <property type="match status" value="1"/>
</dbReference>
<evidence type="ECO:0000256" key="1">
    <source>
        <dbReference type="PROSITE-ProRule" id="PRU00169"/>
    </source>
</evidence>
<dbReference type="EMBL" id="CP012159">
    <property type="protein sequence ID" value="AKT37232.1"/>
    <property type="molecule type" value="Genomic_DNA"/>
</dbReference>
<dbReference type="InterPro" id="IPR001789">
    <property type="entry name" value="Sig_transdc_resp-reg_receiver"/>
</dbReference>